<name>A0AAD0NQ88_9ACTN</name>
<keyword evidence="2" id="KW-1185">Reference proteome</keyword>
<dbReference type="EMBL" id="CP015453">
    <property type="protein sequence ID" value="AWH94783.1"/>
    <property type="molecule type" value="Genomic_DNA"/>
</dbReference>
<gene>
    <name evidence="1" type="ORF">A6048_03920</name>
</gene>
<evidence type="ECO:0000313" key="1">
    <source>
        <dbReference type="EMBL" id="AWH94783.1"/>
    </source>
</evidence>
<dbReference type="KEGG" id="dpc:A6048_03920"/>
<evidence type="ECO:0000313" key="2">
    <source>
        <dbReference type="Proteomes" id="UP000244903"/>
    </source>
</evidence>
<protein>
    <submittedName>
        <fullName evidence="1">Uncharacterized protein</fullName>
    </submittedName>
</protein>
<dbReference type="Proteomes" id="UP000244903">
    <property type="component" value="Chromosome"/>
</dbReference>
<accession>A0AAD0NQ88</accession>
<organism evidence="1 2">
    <name type="scientific">Dietzia psychralcaliphila</name>
    <dbReference type="NCBI Taxonomy" id="139021"/>
    <lineage>
        <taxon>Bacteria</taxon>
        <taxon>Bacillati</taxon>
        <taxon>Actinomycetota</taxon>
        <taxon>Actinomycetes</taxon>
        <taxon>Mycobacteriales</taxon>
        <taxon>Dietziaceae</taxon>
        <taxon>Dietzia</taxon>
    </lineage>
</organism>
<dbReference type="AlphaFoldDB" id="A0AAD0NQ88"/>
<proteinExistence type="predicted"/>
<reference evidence="1 2" key="1">
    <citation type="submission" date="2016-04" db="EMBL/GenBank/DDBJ databases">
        <title>Complete genome sequence of the haloalkaliphilic hydrocarbon-degrading bacterium Dietzia psychralcaliphila ILA-1T, isolated from a drain of a fish product-processing plant.</title>
        <authorList>
            <person name="Zhao J."/>
            <person name="Hu B."/>
            <person name="Geng S."/>
            <person name="Nie Y."/>
            <person name="Tang Y."/>
        </authorList>
    </citation>
    <scope>NUCLEOTIDE SEQUENCE [LARGE SCALE GENOMIC DNA]</scope>
    <source>
        <strain evidence="1 2">ILA-1</strain>
    </source>
</reference>
<sequence length="210" mass="22660">MVTVSSRRTESAVRGLPPWWTEVMSPRFTPRVLGVVAAVALAVGLAPAASAQPTEAWRASFIPGHGVELAPGQTITPDQPAFWMIGDRVRLLSPHGSSRPLFCTNDRGHPYGRCWQLDPDGMLVELRHDTMVNDVWHSLFTQTGSTTSAYTGLYDLAQRMGWMTTSGGVFVPPDSGGSLAGTYSTTMPLSPHGSSPVWDVWVHPGYVPGS</sequence>